<proteinExistence type="predicted"/>
<protein>
    <submittedName>
        <fullName evidence="1">Uncharacterized protein</fullName>
    </submittedName>
</protein>
<name>A0ABP8Z3E3_9MICO</name>
<dbReference type="EMBL" id="BAABLP010000003">
    <property type="protein sequence ID" value="GAA4745336.1"/>
    <property type="molecule type" value="Genomic_DNA"/>
</dbReference>
<dbReference type="RefSeq" id="WP_345480609.1">
    <property type="nucleotide sequence ID" value="NZ_BAABLP010000003.1"/>
</dbReference>
<dbReference type="Proteomes" id="UP001500121">
    <property type="component" value="Unassembled WGS sequence"/>
</dbReference>
<sequence>MDIEQWWPLISADTRRWLIAHNGEPVPTVVAGEIARAGGTISGEAWWIDDVGTDGAVVLSDAGVDWI</sequence>
<keyword evidence="2" id="KW-1185">Reference proteome</keyword>
<comment type="caution">
    <text evidence="1">The sequence shown here is derived from an EMBL/GenBank/DDBJ whole genome shotgun (WGS) entry which is preliminary data.</text>
</comment>
<evidence type="ECO:0000313" key="1">
    <source>
        <dbReference type="EMBL" id="GAA4745336.1"/>
    </source>
</evidence>
<gene>
    <name evidence="1" type="ORF">GCM10025783_16290</name>
</gene>
<accession>A0ABP8Z3E3</accession>
<evidence type="ECO:0000313" key="2">
    <source>
        <dbReference type="Proteomes" id="UP001500121"/>
    </source>
</evidence>
<organism evidence="1 2">
    <name type="scientific">Amnibacterium soli</name>
    <dbReference type="NCBI Taxonomy" id="1282736"/>
    <lineage>
        <taxon>Bacteria</taxon>
        <taxon>Bacillati</taxon>
        <taxon>Actinomycetota</taxon>
        <taxon>Actinomycetes</taxon>
        <taxon>Micrococcales</taxon>
        <taxon>Microbacteriaceae</taxon>
        <taxon>Amnibacterium</taxon>
    </lineage>
</organism>
<reference evidence="2" key="1">
    <citation type="journal article" date="2019" name="Int. J. Syst. Evol. Microbiol.">
        <title>The Global Catalogue of Microorganisms (GCM) 10K type strain sequencing project: providing services to taxonomists for standard genome sequencing and annotation.</title>
        <authorList>
            <consortium name="The Broad Institute Genomics Platform"/>
            <consortium name="The Broad Institute Genome Sequencing Center for Infectious Disease"/>
            <person name="Wu L."/>
            <person name="Ma J."/>
        </authorList>
    </citation>
    <scope>NUCLEOTIDE SEQUENCE [LARGE SCALE GENOMIC DNA]</scope>
    <source>
        <strain evidence="2">JCM 19015</strain>
    </source>
</reference>